<keyword evidence="3" id="KW-1185">Reference proteome</keyword>
<feature type="compositionally biased region" description="Basic and acidic residues" evidence="1">
    <location>
        <begin position="434"/>
        <end position="455"/>
    </location>
</feature>
<dbReference type="EMBL" id="BTRK01000004">
    <property type="protein sequence ID" value="GMR48396.1"/>
    <property type="molecule type" value="Genomic_DNA"/>
</dbReference>
<dbReference type="Proteomes" id="UP001328107">
    <property type="component" value="Unassembled WGS sequence"/>
</dbReference>
<feature type="non-terminal residue" evidence="2">
    <location>
        <position position="1"/>
    </location>
</feature>
<evidence type="ECO:0000313" key="3">
    <source>
        <dbReference type="Proteomes" id="UP001328107"/>
    </source>
</evidence>
<feature type="region of interest" description="Disordered" evidence="1">
    <location>
        <begin position="411"/>
        <end position="455"/>
    </location>
</feature>
<evidence type="ECO:0000313" key="2">
    <source>
        <dbReference type="EMBL" id="GMR48396.1"/>
    </source>
</evidence>
<feature type="region of interest" description="Disordered" evidence="1">
    <location>
        <begin position="481"/>
        <end position="528"/>
    </location>
</feature>
<organism evidence="2 3">
    <name type="scientific">Pristionchus mayeri</name>
    <dbReference type="NCBI Taxonomy" id="1317129"/>
    <lineage>
        <taxon>Eukaryota</taxon>
        <taxon>Metazoa</taxon>
        <taxon>Ecdysozoa</taxon>
        <taxon>Nematoda</taxon>
        <taxon>Chromadorea</taxon>
        <taxon>Rhabditida</taxon>
        <taxon>Rhabditina</taxon>
        <taxon>Diplogasteromorpha</taxon>
        <taxon>Diplogasteroidea</taxon>
        <taxon>Neodiplogasteridae</taxon>
        <taxon>Pristionchus</taxon>
    </lineage>
</organism>
<feature type="region of interest" description="Disordered" evidence="1">
    <location>
        <begin position="563"/>
        <end position="591"/>
    </location>
</feature>
<evidence type="ECO:0000256" key="1">
    <source>
        <dbReference type="SAM" id="MobiDB-lite"/>
    </source>
</evidence>
<protein>
    <submittedName>
        <fullName evidence="2">Uncharacterized protein</fullName>
    </submittedName>
</protein>
<gene>
    <name evidence="2" type="ORF">PMAYCL1PPCAC_18591</name>
</gene>
<comment type="caution">
    <text evidence="2">The sequence shown here is derived from an EMBL/GenBank/DDBJ whole genome shotgun (WGS) entry which is preliminary data.</text>
</comment>
<name>A0AAN5CPP5_9BILA</name>
<feature type="compositionally biased region" description="Basic and acidic residues" evidence="1">
    <location>
        <begin position="411"/>
        <end position="425"/>
    </location>
</feature>
<dbReference type="AlphaFoldDB" id="A0AAN5CPP5"/>
<reference evidence="3" key="1">
    <citation type="submission" date="2022-10" db="EMBL/GenBank/DDBJ databases">
        <title>Genome assembly of Pristionchus species.</title>
        <authorList>
            <person name="Yoshida K."/>
            <person name="Sommer R.J."/>
        </authorList>
    </citation>
    <scope>NUCLEOTIDE SEQUENCE [LARGE SCALE GENOMIC DNA]</scope>
    <source>
        <strain evidence="3">RS5460</strain>
    </source>
</reference>
<sequence>EEMEEGVVVEKSDTHAVVWVNRLSRPIPADLSLSKSTLNIGSAVYVTLYNLEEITILNERSATARVTLKGNDLKMLVNLIFPPRKLLSKCGLKLYSPSVGLISVNESWRALFDMAAEKKAAVYETTIQWCGKSREFVLAASQQMFPLQDVSPFPTYLSILKESPWAELVKSPKRAEEVLQYIMDDTIPSESSDDENIVETASDFVKMGVIYKELVNNEWEVFILDCEDRRDQWTRVSDRRMTNRKKRPAVGKFIEIHLKPNVNNNKEEWCVVDPDDSVIPRQYLAMLLLDVAVRVEKIVRIGDRMITRLHNNRILDVYDYDGVLGRVERGEVIRVLIKWIRIDPSKTYARSEWVVHGYGEGEAVVRSDFRRRREIDRALYEFGFIEYASRRDCKENKALRNYKRLLRESLEEDRRENEKKEKKTEPLVQEELESMCHKEGIEADKERRETKREEEEFLRQMELNNMDDEDSEIEAVSNATLSSISPPTTLERPGLPPFGQSVTRRKESSSDSTHSSHSQNATIRRDLPSFGQDLNISKEWRSDSSQSSILTQTTVIEICPSKGNVSKSKTKSSQSKDSGLGSARSSSSERERRALAVIRRMEILVRRNGILRKMIDEKDSDLIDDLFYVIDEYKY</sequence>
<feature type="compositionally biased region" description="Low complexity" evidence="1">
    <location>
        <begin position="571"/>
        <end position="586"/>
    </location>
</feature>
<proteinExistence type="predicted"/>
<accession>A0AAN5CPP5</accession>